<dbReference type="Proteomes" id="UP000694546">
    <property type="component" value="Chromosome 14"/>
</dbReference>
<evidence type="ECO:0000313" key="1">
    <source>
        <dbReference type="Ensembl" id="ENSGMOP00000030919.1"/>
    </source>
</evidence>
<keyword evidence="2" id="KW-1185">Reference proteome</keyword>
<reference evidence="1" key="1">
    <citation type="submission" date="2025-08" db="UniProtKB">
        <authorList>
            <consortium name="Ensembl"/>
        </authorList>
    </citation>
    <scope>IDENTIFICATION</scope>
</reference>
<reference evidence="1" key="2">
    <citation type="submission" date="2025-09" db="UniProtKB">
        <authorList>
            <consortium name="Ensembl"/>
        </authorList>
    </citation>
    <scope>IDENTIFICATION</scope>
</reference>
<organism evidence="1 2">
    <name type="scientific">Gadus morhua</name>
    <name type="common">Atlantic cod</name>
    <dbReference type="NCBI Taxonomy" id="8049"/>
    <lineage>
        <taxon>Eukaryota</taxon>
        <taxon>Metazoa</taxon>
        <taxon>Chordata</taxon>
        <taxon>Craniata</taxon>
        <taxon>Vertebrata</taxon>
        <taxon>Euteleostomi</taxon>
        <taxon>Actinopterygii</taxon>
        <taxon>Neopterygii</taxon>
        <taxon>Teleostei</taxon>
        <taxon>Neoteleostei</taxon>
        <taxon>Acanthomorphata</taxon>
        <taxon>Zeiogadaria</taxon>
        <taxon>Gadariae</taxon>
        <taxon>Gadiformes</taxon>
        <taxon>Gadoidei</taxon>
        <taxon>Gadidae</taxon>
        <taxon>Gadus</taxon>
    </lineage>
</organism>
<accession>A0A8C5FEL0</accession>
<proteinExistence type="predicted"/>
<sequence>MTLIITAKFQTTHKKINLQWYNVTPPPTTLMMKPRTNFTTNYITFYSPGKKRTS</sequence>
<dbReference type="AlphaFoldDB" id="A0A8C5FEL0"/>
<name>A0A8C5FEL0_GADMO</name>
<evidence type="ECO:0000313" key="2">
    <source>
        <dbReference type="Proteomes" id="UP000694546"/>
    </source>
</evidence>
<protein>
    <submittedName>
        <fullName evidence="1">Uncharacterized protein</fullName>
    </submittedName>
</protein>
<dbReference type="Ensembl" id="ENSGMOT00000052111.1">
    <property type="protein sequence ID" value="ENSGMOP00000030919.1"/>
    <property type="gene ID" value="ENSGMOG00000023780.1"/>
</dbReference>